<dbReference type="InterPro" id="IPR005632">
    <property type="entry name" value="Chaperone_Skp"/>
</dbReference>
<comment type="similarity">
    <text evidence="1">Belongs to the Skp family.</text>
</comment>
<dbReference type="Pfam" id="PF03938">
    <property type="entry name" value="OmpH"/>
    <property type="match status" value="1"/>
</dbReference>
<evidence type="ECO:0000256" key="4">
    <source>
        <dbReference type="SAM" id="MobiDB-lite"/>
    </source>
</evidence>
<dbReference type="AlphaFoldDB" id="A0A1T5GX36"/>
<dbReference type="PANTHER" id="PTHR35089">
    <property type="entry name" value="CHAPERONE PROTEIN SKP"/>
    <property type="match status" value="1"/>
</dbReference>
<evidence type="ECO:0000256" key="2">
    <source>
        <dbReference type="ARBA" id="ARBA00022729"/>
    </source>
</evidence>
<dbReference type="SMART" id="SM00935">
    <property type="entry name" value="OmpH"/>
    <property type="match status" value="1"/>
</dbReference>
<protein>
    <submittedName>
        <fullName evidence="6">Periplasmic chaperone for outer membrane proteins Skp</fullName>
    </submittedName>
</protein>
<organism evidence="6 7">
    <name type="scientific">Dyadobacter psychrophilus</name>
    <dbReference type="NCBI Taxonomy" id="651661"/>
    <lineage>
        <taxon>Bacteria</taxon>
        <taxon>Pseudomonadati</taxon>
        <taxon>Bacteroidota</taxon>
        <taxon>Cytophagia</taxon>
        <taxon>Cytophagales</taxon>
        <taxon>Spirosomataceae</taxon>
        <taxon>Dyadobacter</taxon>
    </lineage>
</organism>
<evidence type="ECO:0000256" key="5">
    <source>
        <dbReference type="SAM" id="SignalP"/>
    </source>
</evidence>
<dbReference type="GO" id="GO:0050821">
    <property type="term" value="P:protein stabilization"/>
    <property type="evidence" value="ECO:0007669"/>
    <property type="project" value="TreeGrafter"/>
</dbReference>
<dbReference type="GO" id="GO:0005829">
    <property type="term" value="C:cytosol"/>
    <property type="evidence" value="ECO:0007669"/>
    <property type="project" value="TreeGrafter"/>
</dbReference>
<feature type="region of interest" description="Disordered" evidence="4">
    <location>
        <begin position="189"/>
        <end position="224"/>
    </location>
</feature>
<feature type="chain" id="PRO_5013273268" evidence="5">
    <location>
        <begin position="22"/>
        <end position="224"/>
    </location>
</feature>
<evidence type="ECO:0000256" key="1">
    <source>
        <dbReference type="ARBA" id="ARBA00009091"/>
    </source>
</evidence>
<evidence type="ECO:0000313" key="7">
    <source>
        <dbReference type="Proteomes" id="UP000190897"/>
    </source>
</evidence>
<keyword evidence="3" id="KW-0175">Coiled coil</keyword>
<dbReference type="GO" id="GO:0051082">
    <property type="term" value="F:unfolded protein binding"/>
    <property type="evidence" value="ECO:0007669"/>
    <property type="project" value="InterPro"/>
</dbReference>
<dbReference type="Gene3D" id="3.30.910.20">
    <property type="entry name" value="Skp domain"/>
    <property type="match status" value="1"/>
</dbReference>
<evidence type="ECO:0000256" key="3">
    <source>
        <dbReference type="SAM" id="Coils"/>
    </source>
</evidence>
<feature type="signal peptide" evidence="5">
    <location>
        <begin position="1"/>
        <end position="21"/>
    </location>
</feature>
<proteinExistence type="inferred from homology"/>
<feature type="coiled-coil region" evidence="3">
    <location>
        <begin position="62"/>
        <end position="118"/>
    </location>
</feature>
<dbReference type="SUPFAM" id="SSF111384">
    <property type="entry name" value="OmpH-like"/>
    <property type="match status" value="1"/>
</dbReference>
<reference evidence="7" key="1">
    <citation type="submission" date="2017-02" db="EMBL/GenBank/DDBJ databases">
        <authorList>
            <person name="Varghese N."/>
            <person name="Submissions S."/>
        </authorList>
    </citation>
    <scope>NUCLEOTIDE SEQUENCE [LARGE SCALE GENOMIC DNA]</scope>
    <source>
        <strain evidence="7">DSM 22270</strain>
    </source>
</reference>
<keyword evidence="7" id="KW-1185">Reference proteome</keyword>
<accession>A0A1T5GX36</accession>
<dbReference type="OrthoDB" id="1493480at2"/>
<dbReference type="EMBL" id="FUZA01000007">
    <property type="protein sequence ID" value="SKC12938.1"/>
    <property type="molecule type" value="Genomic_DNA"/>
</dbReference>
<sequence>MKQKLIAFLVVMTIITTPLLAQTTPASGLTKIGYTNVDYIIGKLPESKVMQNQLEVTKAQLDKALGETYKEAQEKYEAYQKNGANMTDVIRADKEKELQNLQTRIQEMQNNAQTSLQTKQQQLLEPILTKVNNAIQEVGKESGFLYILNMDAGAGTTPIILFAASEDNNATNLILRKLGVDPDKIEAAAPAAAKPGTAAPVTAPAKTGTTPPATTPATAAPKKK</sequence>
<dbReference type="Proteomes" id="UP000190897">
    <property type="component" value="Unassembled WGS sequence"/>
</dbReference>
<dbReference type="PANTHER" id="PTHR35089:SF1">
    <property type="entry name" value="CHAPERONE PROTEIN SKP"/>
    <property type="match status" value="1"/>
</dbReference>
<dbReference type="STRING" id="651661.SAMN05660293_04495"/>
<keyword evidence="2 5" id="KW-0732">Signal</keyword>
<dbReference type="InterPro" id="IPR024930">
    <property type="entry name" value="Skp_dom_sf"/>
</dbReference>
<dbReference type="RefSeq" id="WP_082216978.1">
    <property type="nucleotide sequence ID" value="NZ_FUZA01000007.1"/>
</dbReference>
<gene>
    <name evidence="6" type="ORF">SAMN05660293_04495</name>
</gene>
<evidence type="ECO:0000313" key="6">
    <source>
        <dbReference type="EMBL" id="SKC12938.1"/>
    </source>
</evidence>
<name>A0A1T5GX36_9BACT</name>